<keyword evidence="4" id="KW-0249">Electron transport</keyword>
<reference evidence="9" key="1">
    <citation type="journal article" date="2014" name="Int. J. Syst. Evol. Microbiol.">
        <title>Complete genome sequence of Corynebacterium casei LMG S-19264T (=DSM 44701T), isolated from a smear-ripened cheese.</title>
        <authorList>
            <consortium name="US DOE Joint Genome Institute (JGI-PGF)"/>
            <person name="Walter F."/>
            <person name="Albersmeier A."/>
            <person name="Kalinowski J."/>
            <person name="Ruckert C."/>
        </authorList>
    </citation>
    <scope>NUCLEOTIDE SEQUENCE</scope>
    <source>
        <strain evidence="9">CGMCC 1.15290</strain>
    </source>
</reference>
<evidence type="ECO:0000256" key="7">
    <source>
        <dbReference type="SAM" id="MobiDB-lite"/>
    </source>
</evidence>
<comment type="PTM">
    <text evidence="6">Binds 1 heme c group covalently per subunit.</text>
</comment>
<sequence>MAACGQGQQNEAGKATTPPENDLSSNPDYQKGLALIGKSDCLSCHKIDDKVLGPSYREVANKYENNDSTVKQLARKIIKGGQGVWGEIPMTPHPQLSEADAEQMVKYVMLLKKN</sequence>
<dbReference type="InterPro" id="IPR002324">
    <property type="entry name" value="Cyt_c_ID"/>
</dbReference>
<evidence type="ECO:0000256" key="5">
    <source>
        <dbReference type="ARBA" id="ARBA00023004"/>
    </source>
</evidence>
<evidence type="ECO:0000256" key="1">
    <source>
        <dbReference type="ARBA" id="ARBA00022448"/>
    </source>
</evidence>
<evidence type="ECO:0000256" key="6">
    <source>
        <dbReference type="PIRSR" id="PIRSR602324-1"/>
    </source>
</evidence>
<keyword evidence="2 6" id="KW-0349">Heme</keyword>
<feature type="compositionally biased region" description="Polar residues" evidence="7">
    <location>
        <begin position="18"/>
        <end position="28"/>
    </location>
</feature>
<evidence type="ECO:0000256" key="3">
    <source>
        <dbReference type="ARBA" id="ARBA00022723"/>
    </source>
</evidence>
<feature type="region of interest" description="Disordered" evidence="7">
    <location>
        <begin position="1"/>
        <end position="29"/>
    </location>
</feature>
<evidence type="ECO:0000256" key="2">
    <source>
        <dbReference type="ARBA" id="ARBA00022617"/>
    </source>
</evidence>
<feature type="binding site" description="covalent" evidence="6">
    <location>
        <position position="45"/>
    </location>
    <ligand>
        <name>heme c</name>
        <dbReference type="ChEBI" id="CHEBI:61717"/>
    </ligand>
</feature>
<dbReference type="PRINTS" id="PR00606">
    <property type="entry name" value="CYTCHROMECID"/>
</dbReference>
<protein>
    <recommendedName>
        <fullName evidence="8">Cytochrome c domain-containing protein</fullName>
    </recommendedName>
</protein>
<keyword evidence="1" id="KW-0813">Transport</keyword>
<dbReference type="EMBL" id="BMIB01000006">
    <property type="protein sequence ID" value="GGH81259.1"/>
    <property type="molecule type" value="Genomic_DNA"/>
</dbReference>
<evidence type="ECO:0000313" key="9">
    <source>
        <dbReference type="EMBL" id="GGH81259.1"/>
    </source>
</evidence>
<reference evidence="9" key="2">
    <citation type="submission" date="2020-09" db="EMBL/GenBank/DDBJ databases">
        <authorList>
            <person name="Sun Q."/>
            <person name="Zhou Y."/>
        </authorList>
    </citation>
    <scope>NUCLEOTIDE SEQUENCE</scope>
    <source>
        <strain evidence="9">CGMCC 1.15290</strain>
    </source>
</reference>
<dbReference type="Gene3D" id="1.10.760.10">
    <property type="entry name" value="Cytochrome c-like domain"/>
    <property type="match status" value="1"/>
</dbReference>
<dbReference type="GO" id="GO:0020037">
    <property type="term" value="F:heme binding"/>
    <property type="evidence" value="ECO:0007669"/>
    <property type="project" value="InterPro"/>
</dbReference>
<dbReference type="Proteomes" id="UP000627292">
    <property type="component" value="Unassembled WGS sequence"/>
</dbReference>
<keyword evidence="10" id="KW-1185">Reference proteome</keyword>
<dbReference type="GO" id="GO:0005506">
    <property type="term" value="F:iron ion binding"/>
    <property type="evidence" value="ECO:0007669"/>
    <property type="project" value="InterPro"/>
</dbReference>
<proteinExistence type="predicted"/>
<dbReference type="AlphaFoldDB" id="A0A917J557"/>
<name>A0A917J557_9BACT</name>
<feature type="domain" description="Cytochrome c" evidence="8">
    <location>
        <begin position="27"/>
        <end position="112"/>
    </location>
</feature>
<dbReference type="GO" id="GO:0009055">
    <property type="term" value="F:electron transfer activity"/>
    <property type="evidence" value="ECO:0007669"/>
    <property type="project" value="InterPro"/>
</dbReference>
<organism evidence="9 10">
    <name type="scientific">Filimonas zeae</name>
    <dbReference type="NCBI Taxonomy" id="1737353"/>
    <lineage>
        <taxon>Bacteria</taxon>
        <taxon>Pseudomonadati</taxon>
        <taxon>Bacteroidota</taxon>
        <taxon>Chitinophagia</taxon>
        <taxon>Chitinophagales</taxon>
        <taxon>Chitinophagaceae</taxon>
        <taxon>Filimonas</taxon>
    </lineage>
</organism>
<comment type="caution">
    <text evidence="9">The sequence shown here is derived from an EMBL/GenBank/DDBJ whole genome shotgun (WGS) entry which is preliminary data.</text>
</comment>
<dbReference type="PROSITE" id="PS51007">
    <property type="entry name" value="CYTC"/>
    <property type="match status" value="1"/>
</dbReference>
<gene>
    <name evidence="9" type="ORF">GCM10011379_53380</name>
</gene>
<accession>A0A917J557</accession>
<evidence type="ECO:0000256" key="4">
    <source>
        <dbReference type="ARBA" id="ARBA00022982"/>
    </source>
</evidence>
<evidence type="ECO:0000313" key="10">
    <source>
        <dbReference type="Proteomes" id="UP000627292"/>
    </source>
</evidence>
<dbReference type="InterPro" id="IPR009056">
    <property type="entry name" value="Cyt_c-like_dom"/>
</dbReference>
<dbReference type="Pfam" id="PF00034">
    <property type="entry name" value="Cytochrom_C"/>
    <property type="match status" value="1"/>
</dbReference>
<keyword evidence="5 6" id="KW-0408">Iron</keyword>
<keyword evidence="3 6" id="KW-0479">Metal-binding</keyword>
<feature type="binding site" description="covalent" evidence="6">
    <location>
        <position position="90"/>
    </location>
    <ligand>
        <name>heme c</name>
        <dbReference type="ChEBI" id="CHEBI:61717"/>
    </ligand>
</feature>
<dbReference type="InterPro" id="IPR036909">
    <property type="entry name" value="Cyt_c-like_dom_sf"/>
</dbReference>
<feature type="binding site" description="covalent" evidence="6">
    <location>
        <position position="41"/>
    </location>
    <ligand>
        <name>heme c</name>
        <dbReference type="ChEBI" id="CHEBI:61717"/>
    </ligand>
</feature>
<evidence type="ECO:0000259" key="8">
    <source>
        <dbReference type="PROSITE" id="PS51007"/>
    </source>
</evidence>
<dbReference type="SUPFAM" id="SSF46626">
    <property type="entry name" value="Cytochrome c"/>
    <property type="match status" value="1"/>
</dbReference>
<feature type="compositionally biased region" description="Polar residues" evidence="7">
    <location>
        <begin position="1"/>
        <end position="11"/>
    </location>
</feature>